<dbReference type="OrthoDB" id="7876889at2"/>
<dbReference type="EMBL" id="FPKU01000001">
    <property type="protein sequence ID" value="SFZ83509.1"/>
    <property type="molecule type" value="Genomic_DNA"/>
</dbReference>
<dbReference type="AlphaFoldDB" id="A0A1K2HWS8"/>
<dbReference type="SUPFAM" id="SSF50346">
    <property type="entry name" value="PRC-barrel domain"/>
    <property type="match status" value="2"/>
</dbReference>
<dbReference type="PANTHER" id="PTHR36505:SF1">
    <property type="entry name" value="BLR1072 PROTEIN"/>
    <property type="match status" value="1"/>
</dbReference>
<gene>
    <name evidence="4" type="ORF">SAMN02983003_1687</name>
</gene>
<name>A0A1K2HWS8_9HYPH</name>
<evidence type="ECO:0000313" key="5">
    <source>
        <dbReference type="Proteomes" id="UP000183447"/>
    </source>
</evidence>
<feature type="domain" description="PRC-barrel" evidence="3">
    <location>
        <begin position="63"/>
        <end position="140"/>
    </location>
</feature>
<dbReference type="PANTHER" id="PTHR36505">
    <property type="entry name" value="BLR1072 PROTEIN"/>
    <property type="match status" value="1"/>
</dbReference>
<sequence>MIRMLLTTTALTAMLSGAALAQTTPANTMEAPANAMTTTAAPADRPMVDIATGYTYADSDNLASRIIGSPVYSGPADDAEQIGDITDLVLDMNGDVNAVIIGVGGFLGIGQKQVAVDFGALEMVIAADQTERFVVPTTREALEAAPEFEWVEDDVVPAGDATAPVAPGAPMTTAPAAPVTAPAAPMTPAPAPMAPAATPAPAPMAPANNTMAPANTTSEVAPLDRSTLTEFDELTLTADELEGTAVYGPGDERVGTISDVVLSESGEVDAVIVDVGGFLGIGAKPVAIGFDDLNFQVDANNNRYLLTEWTAEQLEAQPEFDEDTYAAERDSQRLVRM</sequence>
<feature type="compositionally biased region" description="Low complexity" evidence="1">
    <location>
        <begin position="205"/>
        <end position="217"/>
    </location>
</feature>
<feature type="domain" description="PRC-barrel" evidence="3">
    <location>
        <begin position="238"/>
        <end position="306"/>
    </location>
</feature>
<dbReference type="InterPro" id="IPR027275">
    <property type="entry name" value="PRC-brl_dom"/>
</dbReference>
<feature type="signal peptide" evidence="2">
    <location>
        <begin position="1"/>
        <end position="21"/>
    </location>
</feature>
<reference evidence="4 5" key="1">
    <citation type="submission" date="2016-11" db="EMBL/GenBank/DDBJ databases">
        <authorList>
            <person name="Jaros S."/>
            <person name="Januszkiewicz K."/>
            <person name="Wedrychowicz H."/>
        </authorList>
    </citation>
    <scope>NUCLEOTIDE SEQUENCE [LARGE SCALE GENOMIC DNA]</scope>
    <source>
        <strain evidence="4 5">ATCC 23634</strain>
    </source>
</reference>
<evidence type="ECO:0000256" key="2">
    <source>
        <dbReference type="SAM" id="SignalP"/>
    </source>
</evidence>
<dbReference type="InterPro" id="IPR011033">
    <property type="entry name" value="PRC_barrel-like_sf"/>
</dbReference>
<feature type="region of interest" description="Disordered" evidence="1">
    <location>
        <begin position="186"/>
        <end position="224"/>
    </location>
</feature>
<feature type="compositionally biased region" description="Pro residues" evidence="1">
    <location>
        <begin position="186"/>
        <end position="204"/>
    </location>
</feature>
<keyword evidence="2" id="KW-0732">Signal</keyword>
<proteinExistence type="predicted"/>
<keyword evidence="5" id="KW-1185">Reference proteome</keyword>
<protein>
    <submittedName>
        <fullName evidence="4">PRC-barrel domain-containing protein</fullName>
    </submittedName>
</protein>
<dbReference type="Proteomes" id="UP000183447">
    <property type="component" value="Unassembled WGS sequence"/>
</dbReference>
<dbReference type="Gene3D" id="2.30.30.240">
    <property type="entry name" value="PRC-barrel domain"/>
    <property type="match status" value="2"/>
</dbReference>
<evidence type="ECO:0000313" key="4">
    <source>
        <dbReference type="EMBL" id="SFZ83509.1"/>
    </source>
</evidence>
<dbReference type="Pfam" id="PF05239">
    <property type="entry name" value="PRC"/>
    <property type="match status" value="2"/>
</dbReference>
<feature type="chain" id="PRO_5013131798" evidence="2">
    <location>
        <begin position="22"/>
        <end position="337"/>
    </location>
</feature>
<dbReference type="RefSeq" id="WP_072340835.1">
    <property type="nucleotide sequence ID" value="NZ_FPKU01000001.1"/>
</dbReference>
<evidence type="ECO:0000259" key="3">
    <source>
        <dbReference type="Pfam" id="PF05239"/>
    </source>
</evidence>
<dbReference type="STRING" id="665118.SAMN02983003_1687"/>
<accession>A0A1K2HWS8</accession>
<organism evidence="4 5">
    <name type="scientific">Devosia enhydra</name>
    <dbReference type="NCBI Taxonomy" id="665118"/>
    <lineage>
        <taxon>Bacteria</taxon>
        <taxon>Pseudomonadati</taxon>
        <taxon>Pseudomonadota</taxon>
        <taxon>Alphaproteobacteria</taxon>
        <taxon>Hyphomicrobiales</taxon>
        <taxon>Devosiaceae</taxon>
        <taxon>Devosia</taxon>
    </lineage>
</organism>
<evidence type="ECO:0000256" key="1">
    <source>
        <dbReference type="SAM" id="MobiDB-lite"/>
    </source>
</evidence>